<dbReference type="NCBIfam" id="TIGR00393">
    <property type="entry name" value="kpsF"/>
    <property type="match status" value="1"/>
</dbReference>
<proteinExistence type="predicted"/>
<reference evidence="4 5" key="1">
    <citation type="submission" date="2020-01" db="EMBL/GenBank/DDBJ databases">
        <title>Vast differences in strain-level diversity in the gut microbiota of two closely related honey bee species.</title>
        <authorList>
            <person name="Ellegaard K.M."/>
            <person name="Suenami S."/>
            <person name="Miyazaki R."/>
            <person name="Engel P."/>
        </authorList>
    </citation>
    <scope>NUCLEOTIDE SEQUENCE [LARGE SCALE GENOMIC DNA]</scope>
    <source>
        <strain evidence="4 5">ESL0416</strain>
    </source>
</reference>
<dbReference type="PANTHER" id="PTHR38418:SF2">
    <property type="entry name" value="SUGAR ISOMERASE, KPSF_GUTQ (AFU_ORTHOLOGUE AFUA_6G08860)"/>
    <property type="match status" value="1"/>
</dbReference>
<organism evidence="4 5">
    <name type="scientific">Lactobacillus panisapium</name>
    <dbReference type="NCBI Taxonomy" id="2012495"/>
    <lineage>
        <taxon>Bacteria</taxon>
        <taxon>Bacillati</taxon>
        <taxon>Bacillota</taxon>
        <taxon>Bacilli</taxon>
        <taxon>Lactobacillales</taxon>
        <taxon>Lactobacillaceae</taxon>
        <taxon>Lactobacillus</taxon>
    </lineage>
</organism>
<sequence>MDIITNICAVVNDEATALKQVEASIRHNNEDYLELVKQIIALNGRLIFTGVGKSGHIGRKLAATFASMGTPAFFVHATEAMHGDLGMITPNDLVIAISNSGETKETTTVIAPIHRIGAKVAALTGNKNSLLARECDYLILVHVAREADQYNLAPTNSSTAALAVGDAIALTVAKAKGFSEKDFGMLHPGGSLGKRLVQEGVIK</sequence>
<dbReference type="InterPro" id="IPR046348">
    <property type="entry name" value="SIS_dom_sf"/>
</dbReference>
<protein>
    <submittedName>
        <fullName evidence="4">SIS domain-containing protein</fullName>
    </submittedName>
</protein>
<evidence type="ECO:0000256" key="1">
    <source>
        <dbReference type="ARBA" id="ARBA00022737"/>
    </source>
</evidence>
<evidence type="ECO:0000313" key="5">
    <source>
        <dbReference type="Proteomes" id="UP000826550"/>
    </source>
</evidence>
<dbReference type="InterPro" id="IPR001347">
    <property type="entry name" value="SIS_dom"/>
</dbReference>
<dbReference type="CDD" id="cd05014">
    <property type="entry name" value="SIS_Kpsf"/>
    <property type="match status" value="1"/>
</dbReference>
<dbReference type="PROSITE" id="PS51464">
    <property type="entry name" value="SIS"/>
    <property type="match status" value="1"/>
</dbReference>
<name>A0ABX8W4L9_9LACO</name>
<gene>
    <name evidence="4" type="ORF">GYM71_01280</name>
</gene>
<dbReference type="Pfam" id="PF01380">
    <property type="entry name" value="SIS"/>
    <property type="match status" value="1"/>
</dbReference>
<dbReference type="EMBL" id="CP048268">
    <property type="protein sequence ID" value="QYN52139.1"/>
    <property type="molecule type" value="Genomic_DNA"/>
</dbReference>
<keyword evidence="1" id="KW-0677">Repeat</keyword>
<dbReference type="RefSeq" id="WP_220220623.1">
    <property type="nucleotide sequence ID" value="NZ_CP048268.1"/>
</dbReference>
<dbReference type="InterPro" id="IPR035474">
    <property type="entry name" value="SIS_Kpsf"/>
</dbReference>
<evidence type="ECO:0000313" key="4">
    <source>
        <dbReference type="EMBL" id="QYN52139.1"/>
    </source>
</evidence>
<evidence type="ECO:0000259" key="3">
    <source>
        <dbReference type="PROSITE" id="PS51464"/>
    </source>
</evidence>
<evidence type="ECO:0000256" key="2">
    <source>
        <dbReference type="ARBA" id="ARBA00023122"/>
    </source>
</evidence>
<dbReference type="SUPFAM" id="SSF53697">
    <property type="entry name" value="SIS domain"/>
    <property type="match status" value="1"/>
</dbReference>
<dbReference type="InterPro" id="IPR004800">
    <property type="entry name" value="KdsD/KpsF-type"/>
</dbReference>
<dbReference type="Proteomes" id="UP000826550">
    <property type="component" value="Chromosome"/>
</dbReference>
<dbReference type="Gene3D" id="3.40.50.10490">
    <property type="entry name" value="Glucose-6-phosphate isomerase like protein, domain 1"/>
    <property type="match status" value="1"/>
</dbReference>
<accession>A0ABX8W4L9</accession>
<keyword evidence="5" id="KW-1185">Reference proteome</keyword>
<keyword evidence="2" id="KW-0129">CBS domain</keyword>
<dbReference type="PANTHER" id="PTHR38418">
    <property type="entry name" value="SUGAR ISOMERASE, KPSF/GUTQ (AFU_ORTHOLOGUE AFUA_6G08860)"/>
    <property type="match status" value="1"/>
</dbReference>
<feature type="domain" description="SIS" evidence="3">
    <location>
        <begin position="35"/>
        <end position="178"/>
    </location>
</feature>